<comment type="caution">
    <text evidence="1">The sequence shown here is derived from an EMBL/GenBank/DDBJ whole genome shotgun (WGS) entry which is preliminary data.</text>
</comment>
<keyword evidence="2" id="KW-1185">Reference proteome</keyword>
<name>A0ACB9CM10_ARCLA</name>
<sequence>MNRQAGRKEGKMVCTNITLVLLKPLNHQFLGCFPSELDGLWRYIINTKGKNPKMEVTQRLFCDRLRLCAFLEGSMGTGVGT</sequence>
<proteinExistence type="predicted"/>
<reference evidence="2" key="1">
    <citation type="journal article" date="2022" name="Mol. Ecol. Resour.">
        <title>The genomes of chicory, endive, great burdock and yacon provide insights into Asteraceae palaeo-polyploidization history and plant inulin production.</title>
        <authorList>
            <person name="Fan W."/>
            <person name="Wang S."/>
            <person name="Wang H."/>
            <person name="Wang A."/>
            <person name="Jiang F."/>
            <person name="Liu H."/>
            <person name="Zhao H."/>
            <person name="Xu D."/>
            <person name="Zhang Y."/>
        </authorList>
    </citation>
    <scope>NUCLEOTIDE SEQUENCE [LARGE SCALE GENOMIC DNA]</scope>
    <source>
        <strain evidence="2">cv. Niubang</strain>
    </source>
</reference>
<protein>
    <submittedName>
        <fullName evidence="1">Uncharacterized protein</fullName>
    </submittedName>
</protein>
<gene>
    <name evidence="1" type="ORF">L6452_14777</name>
</gene>
<reference evidence="1 2" key="2">
    <citation type="journal article" date="2022" name="Mol. Ecol. Resour.">
        <title>The genomes of chicory, endive, great burdock and yacon provide insights into Asteraceae paleo-polyploidization history and plant inulin production.</title>
        <authorList>
            <person name="Fan W."/>
            <person name="Wang S."/>
            <person name="Wang H."/>
            <person name="Wang A."/>
            <person name="Jiang F."/>
            <person name="Liu H."/>
            <person name="Zhao H."/>
            <person name="Xu D."/>
            <person name="Zhang Y."/>
        </authorList>
    </citation>
    <scope>NUCLEOTIDE SEQUENCE [LARGE SCALE GENOMIC DNA]</scope>
    <source>
        <strain evidence="2">cv. Niubang</strain>
    </source>
</reference>
<dbReference type="EMBL" id="CM042050">
    <property type="protein sequence ID" value="KAI3735283.1"/>
    <property type="molecule type" value="Genomic_DNA"/>
</dbReference>
<organism evidence="1 2">
    <name type="scientific">Arctium lappa</name>
    <name type="common">Greater burdock</name>
    <name type="synonym">Lappa major</name>
    <dbReference type="NCBI Taxonomy" id="4217"/>
    <lineage>
        <taxon>Eukaryota</taxon>
        <taxon>Viridiplantae</taxon>
        <taxon>Streptophyta</taxon>
        <taxon>Embryophyta</taxon>
        <taxon>Tracheophyta</taxon>
        <taxon>Spermatophyta</taxon>
        <taxon>Magnoliopsida</taxon>
        <taxon>eudicotyledons</taxon>
        <taxon>Gunneridae</taxon>
        <taxon>Pentapetalae</taxon>
        <taxon>asterids</taxon>
        <taxon>campanulids</taxon>
        <taxon>Asterales</taxon>
        <taxon>Asteraceae</taxon>
        <taxon>Carduoideae</taxon>
        <taxon>Cardueae</taxon>
        <taxon>Arctiinae</taxon>
        <taxon>Arctium</taxon>
    </lineage>
</organism>
<evidence type="ECO:0000313" key="2">
    <source>
        <dbReference type="Proteomes" id="UP001055879"/>
    </source>
</evidence>
<dbReference type="Proteomes" id="UP001055879">
    <property type="component" value="Linkage Group LG04"/>
</dbReference>
<accession>A0ACB9CM10</accession>
<evidence type="ECO:0000313" key="1">
    <source>
        <dbReference type="EMBL" id="KAI3735283.1"/>
    </source>
</evidence>